<comment type="caution">
    <text evidence="2">The sequence shown here is derived from an EMBL/GenBank/DDBJ whole genome shotgun (WGS) entry which is preliminary data.</text>
</comment>
<feature type="compositionally biased region" description="Polar residues" evidence="1">
    <location>
        <begin position="1013"/>
        <end position="1024"/>
    </location>
</feature>
<gene>
    <name evidence="2" type="ORF">Vretifemale_7957</name>
    <name evidence="3" type="ORF">Vretimale_6133</name>
</gene>
<feature type="compositionally biased region" description="Basic and acidic residues" evidence="1">
    <location>
        <begin position="278"/>
        <end position="296"/>
    </location>
</feature>
<feature type="region of interest" description="Disordered" evidence="1">
    <location>
        <begin position="1013"/>
        <end position="1061"/>
    </location>
</feature>
<feature type="compositionally biased region" description="Low complexity" evidence="1">
    <location>
        <begin position="241"/>
        <end position="250"/>
    </location>
</feature>
<keyword evidence="4" id="KW-1185">Reference proteome</keyword>
<organism evidence="2 4">
    <name type="scientific">Volvox reticuliferus</name>
    <dbReference type="NCBI Taxonomy" id="1737510"/>
    <lineage>
        <taxon>Eukaryota</taxon>
        <taxon>Viridiplantae</taxon>
        <taxon>Chlorophyta</taxon>
        <taxon>core chlorophytes</taxon>
        <taxon>Chlorophyceae</taxon>
        <taxon>CS clade</taxon>
        <taxon>Chlamydomonadales</taxon>
        <taxon>Volvocaceae</taxon>
        <taxon>Volvox</taxon>
    </lineage>
</organism>
<accession>A0A8J4C9Y7</accession>
<feature type="region of interest" description="Disordered" evidence="1">
    <location>
        <begin position="1215"/>
        <end position="1251"/>
    </location>
</feature>
<dbReference type="OrthoDB" id="553325at2759"/>
<dbReference type="Proteomes" id="UP000722791">
    <property type="component" value="Unassembled WGS sequence"/>
</dbReference>
<feature type="region of interest" description="Disordered" evidence="1">
    <location>
        <begin position="428"/>
        <end position="505"/>
    </location>
</feature>
<dbReference type="EMBL" id="BNCQ01000009">
    <property type="protein sequence ID" value="GIM01323.1"/>
    <property type="molecule type" value="Genomic_DNA"/>
</dbReference>
<name>A0A8J4C9Y7_9CHLO</name>
<dbReference type="AlphaFoldDB" id="A0A8J4C9Y7"/>
<evidence type="ECO:0000313" key="3">
    <source>
        <dbReference type="EMBL" id="GIM01323.1"/>
    </source>
</evidence>
<proteinExistence type="predicted"/>
<feature type="region of interest" description="Disordered" evidence="1">
    <location>
        <begin position="268"/>
        <end position="303"/>
    </location>
</feature>
<feature type="compositionally biased region" description="Basic and acidic residues" evidence="1">
    <location>
        <begin position="1047"/>
        <end position="1061"/>
    </location>
</feature>
<sequence>MPPGLCSINSFNPDLDDWYSCHTSDDEAYQDALERNSIASFFSARGRFSTATSVVYTSIAISSPGRLADADQALAEMVPEPIGDLDPRQQHEPPEIEEEDAPVLKRTRSAVPLQLAFSPSRITSTPSTKTKANAKFGARRGQISRALAGAYPALPLAKVPQPPMPVAGSVRVSVSMQPDSASVRVQILPAIFCFGDVPLPLPTGNMDCCAALLGPEGSVAAEDGRVVKPERYSPQPLFSGPDEPTTPTAEPVATAQLDADCAVKLLTRPRGATPCKPDTPKDQNKKRQGDGKERKSGGSGGFPGIFLQRLFSGMRNSRVGNSTNGCNTEDPPPPATVQELGSELLMASVVIAAADVAATAQEIPVVAGYVQAAAPVATAPSVPATGSSASAVSVNTGREPDMMDEAAVAAHHLSVEIFRNVLQAAADNAGGDSTPKALLSPRDTAFPSSEARMSQRDQVPSTWAAEVPKDLSPDAVPLGGRDHGGTPTRHQEHEPSMSPKQASPPRDAALELLVNLASGVTDTDGTAPIVPSLDAVADFNKHKAAPDAASEDAVTQVKRYTTAGAIADNDGQVTPSLSTDGLALDCSGLPMPELCESPVTVGTPAVGKAVGDSTDVVSNVDEQEGGLHEATAAVDSSTATPKRPLIAAEASPSNASPRTVSKRAYGTVARLVKKIAPNFRDTTVMSMSTSSIQASALAAPAAVAVSVEEVVVDQSQELQSAGGLLVASWEAVPLGSGNVLAKATELAAAAEQPNHGDPSLCTTLTVVDQDGSVVEAAADGTSESSPGLQADAAAELLGTAAPSLFVFGQEHPKGAKLGPGRARSFTNKAATTALSACDDAALHAEAAGRKRKAVDEILPDAKVPVFAERSSQDDLELAPHPEQPTVAATVSPTPVAEVVEQVAAATKGVGVQEPHSAASPTDAHVRVPDTDKKLPVVAAVSVSRGAVATPAASSIETEVPLAVAAISKGCKEPVLTEDVTATGAELSVALGSGARPAVPVIVNVVSDIGGLSTASGTHAASSQMELARDGPAHMNPEPAASVTAAQDDVRHSSGATEKHEGAICTPAKALAKGPAGANDAVTIGGNSTVAERHLDLEPAAAAPKKVALVVDTSVAETQARVAVAAPRGAIHEPDVFPEAQSRAVNPTEELVRGSVLAELQAGTKQQVIAQEAAPDTKKPHEELQKAPPGVATANTEITASPMEVMKPAANVLAAGDPSTARTGEPTERPVEVRSPKVDIPAEGGKHKRRNSGFSFFNCFRG</sequence>
<feature type="compositionally biased region" description="Basic and acidic residues" evidence="1">
    <location>
        <begin position="480"/>
        <end position="495"/>
    </location>
</feature>
<evidence type="ECO:0000256" key="1">
    <source>
        <dbReference type="SAM" id="MobiDB-lite"/>
    </source>
</evidence>
<evidence type="ECO:0000313" key="4">
    <source>
        <dbReference type="Proteomes" id="UP000747110"/>
    </source>
</evidence>
<feature type="compositionally biased region" description="Basic and acidic residues" evidence="1">
    <location>
        <begin position="1224"/>
        <end position="1236"/>
    </location>
</feature>
<evidence type="ECO:0000313" key="2">
    <source>
        <dbReference type="EMBL" id="GIL78535.1"/>
    </source>
</evidence>
<protein>
    <submittedName>
        <fullName evidence="2">Uncharacterized protein</fullName>
    </submittedName>
</protein>
<feature type="region of interest" description="Disordered" evidence="1">
    <location>
        <begin position="230"/>
        <end position="250"/>
    </location>
</feature>
<feature type="region of interest" description="Disordered" evidence="1">
    <location>
        <begin position="1171"/>
        <end position="1191"/>
    </location>
</feature>
<reference evidence="2" key="1">
    <citation type="journal article" date="2021" name="Proc. Natl. Acad. Sci. U.S.A.">
        <title>Three genomes in the algal genus Volvox reveal the fate of a haploid sex-determining region after a transition to homothallism.</title>
        <authorList>
            <person name="Yamamoto K."/>
            <person name="Hamaji T."/>
            <person name="Kawai-Toyooka H."/>
            <person name="Matsuzaki R."/>
            <person name="Takahashi F."/>
            <person name="Nishimura Y."/>
            <person name="Kawachi M."/>
            <person name="Noguchi H."/>
            <person name="Minakuchi Y."/>
            <person name="Umen J.G."/>
            <person name="Toyoda A."/>
            <person name="Nozaki H."/>
        </authorList>
    </citation>
    <scope>NUCLEOTIDE SEQUENCE</scope>
    <source>
        <strain evidence="3">NIES-3785</strain>
        <strain evidence="2">NIES-3786</strain>
    </source>
</reference>
<dbReference type="Proteomes" id="UP000747110">
    <property type="component" value="Unassembled WGS sequence"/>
</dbReference>
<feature type="compositionally biased region" description="Basic and acidic residues" evidence="1">
    <location>
        <begin position="1174"/>
        <end position="1184"/>
    </location>
</feature>
<dbReference type="EMBL" id="BNCP01000013">
    <property type="protein sequence ID" value="GIL78535.1"/>
    <property type="molecule type" value="Genomic_DNA"/>
</dbReference>